<dbReference type="AlphaFoldDB" id="A0A7X0DC24"/>
<evidence type="ECO:0000313" key="3">
    <source>
        <dbReference type="Proteomes" id="UP000535501"/>
    </source>
</evidence>
<evidence type="ECO:0000256" key="1">
    <source>
        <dbReference type="SAM" id="SignalP"/>
    </source>
</evidence>
<keyword evidence="3" id="KW-1185">Reference proteome</keyword>
<feature type="signal peptide" evidence="1">
    <location>
        <begin position="1"/>
        <end position="19"/>
    </location>
</feature>
<comment type="caution">
    <text evidence="2">The sequence shown here is derived from an EMBL/GenBank/DDBJ whole genome shotgun (WGS) entry which is preliminary data.</text>
</comment>
<dbReference type="PROSITE" id="PS51257">
    <property type="entry name" value="PROKAR_LIPOPROTEIN"/>
    <property type="match status" value="1"/>
</dbReference>
<dbReference type="Proteomes" id="UP000535501">
    <property type="component" value="Unassembled WGS sequence"/>
</dbReference>
<accession>A0A7X0DC24</accession>
<sequence length="33" mass="3610">MRILALIAVLMLAACTTTAPSDYQPPETMPVYK</sequence>
<gene>
    <name evidence="2" type="ORF">HNQ75_000494</name>
</gene>
<keyword evidence="2" id="KW-0449">Lipoprotein</keyword>
<dbReference type="EMBL" id="JACHEJ010000001">
    <property type="protein sequence ID" value="MBB6178551.1"/>
    <property type="molecule type" value="Genomic_DNA"/>
</dbReference>
<protein>
    <submittedName>
        <fullName evidence="2">Outer membrane biogenesis lipoprotein LolB</fullName>
    </submittedName>
</protein>
<reference evidence="2 3" key="1">
    <citation type="submission" date="2020-08" db="EMBL/GenBank/DDBJ databases">
        <title>Genomic Encyclopedia of Type Strains, Phase IV (KMG-IV): sequencing the most valuable type-strain genomes for metagenomic binning, comparative biology and taxonomic classification.</title>
        <authorList>
            <person name="Goeker M."/>
        </authorList>
    </citation>
    <scope>NUCLEOTIDE SEQUENCE [LARGE SCALE GENOMIC DNA]</scope>
    <source>
        <strain evidence="2 3">DSM 102134</strain>
    </source>
</reference>
<evidence type="ECO:0000313" key="2">
    <source>
        <dbReference type="EMBL" id="MBB6178551.1"/>
    </source>
</evidence>
<proteinExistence type="predicted"/>
<organism evidence="2 3">
    <name type="scientific">Pseudorhizobium flavum</name>
    <dbReference type="NCBI Taxonomy" id="1335061"/>
    <lineage>
        <taxon>Bacteria</taxon>
        <taxon>Pseudomonadati</taxon>
        <taxon>Pseudomonadota</taxon>
        <taxon>Alphaproteobacteria</taxon>
        <taxon>Hyphomicrobiales</taxon>
        <taxon>Rhizobiaceae</taxon>
        <taxon>Rhizobium/Agrobacterium group</taxon>
        <taxon>Pseudorhizobium</taxon>
    </lineage>
</organism>
<keyword evidence="1" id="KW-0732">Signal</keyword>
<feature type="chain" id="PRO_5031179876" evidence="1">
    <location>
        <begin position="20"/>
        <end position="33"/>
    </location>
</feature>
<name>A0A7X0DC24_9HYPH</name>